<gene>
    <name evidence="1" type="ORF">TorRG33x02_190070</name>
</gene>
<sequence length="87" mass="9227">MSDIDIPICGGNYFPEHIDQQPNGHIGDVFRVSVPNIGWRRRSLGQLDLADDGELPVGDVSPLALSTSTSAVTVAPGMGIGELLRVD</sequence>
<proteinExistence type="predicted"/>
<comment type="caution">
    <text evidence="1">The sequence shown here is derived from an EMBL/GenBank/DDBJ whole genome shotgun (WGS) entry which is preliminary data.</text>
</comment>
<name>A0A2P5EI16_TREOI</name>
<organism evidence="1 2">
    <name type="scientific">Trema orientale</name>
    <name type="common">Charcoal tree</name>
    <name type="synonym">Celtis orientalis</name>
    <dbReference type="NCBI Taxonomy" id="63057"/>
    <lineage>
        <taxon>Eukaryota</taxon>
        <taxon>Viridiplantae</taxon>
        <taxon>Streptophyta</taxon>
        <taxon>Embryophyta</taxon>
        <taxon>Tracheophyta</taxon>
        <taxon>Spermatophyta</taxon>
        <taxon>Magnoliopsida</taxon>
        <taxon>eudicotyledons</taxon>
        <taxon>Gunneridae</taxon>
        <taxon>Pentapetalae</taxon>
        <taxon>rosids</taxon>
        <taxon>fabids</taxon>
        <taxon>Rosales</taxon>
        <taxon>Cannabaceae</taxon>
        <taxon>Trema</taxon>
    </lineage>
</organism>
<reference evidence="2" key="1">
    <citation type="submission" date="2016-06" db="EMBL/GenBank/DDBJ databases">
        <title>Parallel loss of symbiosis genes in relatives of nitrogen-fixing non-legume Parasponia.</title>
        <authorList>
            <person name="Van Velzen R."/>
            <person name="Holmer R."/>
            <person name="Bu F."/>
            <person name="Rutten L."/>
            <person name="Van Zeijl A."/>
            <person name="Liu W."/>
            <person name="Santuari L."/>
            <person name="Cao Q."/>
            <person name="Sharma T."/>
            <person name="Shen D."/>
            <person name="Roswanjaya Y."/>
            <person name="Wardhani T."/>
            <person name="Kalhor M.S."/>
            <person name="Jansen J."/>
            <person name="Van den Hoogen J."/>
            <person name="Gungor B."/>
            <person name="Hartog M."/>
            <person name="Hontelez J."/>
            <person name="Verver J."/>
            <person name="Yang W.-C."/>
            <person name="Schijlen E."/>
            <person name="Repin R."/>
            <person name="Schilthuizen M."/>
            <person name="Schranz E."/>
            <person name="Heidstra R."/>
            <person name="Miyata K."/>
            <person name="Fedorova E."/>
            <person name="Kohlen W."/>
            <person name="Bisseling T."/>
            <person name="Smit S."/>
            <person name="Geurts R."/>
        </authorList>
    </citation>
    <scope>NUCLEOTIDE SEQUENCE [LARGE SCALE GENOMIC DNA]</scope>
    <source>
        <strain evidence="2">cv. RG33-2</strain>
    </source>
</reference>
<keyword evidence="2" id="KW-1185">Reference proteome</keyword>
<evidence type="ECO:0000313" key="1">
    <source>
        <dbReference type="EMBL" id="PON85163.1"/>
    </source>
</evidence>
<dbReference type="EMBL" id="JXTC01000151">
    <property type="protein sequence ID" value="PON85163.1"/>
    <property type="molecule type" value="Genomic_DNA"/>
</dbReference>
<dbReference type="Proteomes" id="UP000237000">
    <property type="component" value="Unassembled WGS sequence"/>
</dbReference>
<dbReference type="AlphaFoldDB" id="A0A2P5EI16"/>
<accession>A0A2P5EI16</accession>
<evidence type="ECO:0000313" key="2">
    <source>
        <dbReference type="Proteomes" id="UP000237000"/>
    </source>
</evidence>
<dbReference type="InParanoid" id="A0A2P5EI16"/>
<protein>
    <submittedName>
        <fullName evidence="1">Uncharacterized protein</fullName>
    </submittedName>
</protein>